<accession>A0A381YS61</accession>
<dbReference type="Pfam" id="PF00733">
    <property type="entry name" value="Asn_synthase"/>
    <property type="match status" value="2"/>
</dbReference>
<feature type="domain" description="Zinc-ribbon" evidence="4">
    <location>
        <begin position="293"/>
        <end position="313"/>
    </location>
</feature>
<evidence type="ECO:0000256" key="1">
    <source>
        <dbReference type="ARBA" id="ARBA00022741"/>
    </source>
</evidence>
<organism evidence="5">
    <name type="scientific">marine metagenome</name>
    <dbReference type="NCBI Taxonomy" id="408172"/>
    <lineage>
        <taxon>unclassified sequences</taxon>
        <taxon>metagenomes</taxon>
        <taxon>ecological metagenomes</taxon>
    </lineage>
</organism>
<evidence type="ECO:0000259" key="4">
    <source>
        <dbReference type="Pfam" id="PF13240"/>
    </source>
</evidence>
<dbReference type="GO" id="GO:0005524">
    <property type="term" value="F:ATP binding"/>
    <property type="evidence" value="ECO:0007669"/>
    <property type="project" value="UniProtKB-KW"/>
</dbReference>
<dbReference type="Pfam" id="PF13240">
    <property type="entry name" value="Zn_Ribbon_1"/>
    <property type="match status" value="1"/>
</dbReference>
<dbReference type="GO" id="GO:0005829">
    <property type="term" value="C:cytosol"/>
    <property type="evidence" value="ECO:0007669"/>
    <property type="project" value="TreeGrafter"/>
</dbReference>
<sequence length="316" mass="36187">MNEEFKKLYQILDESVSECNSHHISLSGGLDSSIISFFLQPKKINAISVIADGFLGTDLLYCQTIAQKFGFPLTLKMASVEEIITAIDETIKILQVFNDIEIRNSVVMYLALNAIKKEGHTAIITGDGADELFAGYNFFLKMSDTELEESLKRLWEIMHFPTQKIAKSLGINVESPFLHEKVIDFAKSLPVNYKVKVEDGQKYGKWILRKLFENKIPKSVVWRKKVAMQDGAGTSGLISMFNNTISDEFFKEETKKSVDADKVFIKSKESLYYYMRYRKYFDAPINLHSSKFKCPNCRYKIKPDSKFCRMCGSFPI</sequence>
<keyword evidence="2" id="KW-0067">ATP-binding</keyword>
<dbReference type="InterPro" id="IPR026870">
    <property type="entry name" value="Zinc_ribbon_dom"/>
</dbReference>
<dbReference type="EMBL" id="UINC01018915">
    <property type="protein sequence ID" value="SVA79794.1"/>
    <property type="molecule type" value="Genomic_DNA"/>
</dbReference>
<dbReference type="PANTHER" id="PTHR11772:SF46">
    <property type="entry name" value="ASPARAGINE SYNTHETASE DOMAIN-CONTAINING PROTEIN"/>
    <property type="match status" value="1"/>
</dbReference>
<dbReference type="InterPro" id="IPR050795">
    <property type="entry name" value="Asn_Synthetase"/>
</dbReference>
<name>A0A381YS61_9ZZZZ</name>
<feature type="domain" description="Asparagine synthetase" evidence="3">
    <location>
        <begin position="163"/>
        <end position="253"/>
    </location>
</feature>
<dbReference type="GO" id="GO:0004066">
    <property type="term" value="F:asparagine synthase (glutamine-hydrolyzing) activity"/>
    <property type="evidence" value="ECO:0007669"/>
    <property type="project" value="InterPro"/>
</dbReference>
<dbReference type="InterPro" id="IPR001962">
    <property type="entry name" value="Asn_synthase"/>
</dbReference>
<dbReference type="GO" id="GO:0006529">
    <property type="term" value="P:asparagine biosynthetic process"/>
    <property type="evidence" value="ECO:0007669"/>
    <property type="project" value="InterPro"/>
</dbReference>
<dbReference type="CDD" id="cd01991">
    <property type="entry name" value="Asn_synthase_B_C"/>
    <property type="match status" value="1"/>
</dbReference>
<protein>
    <recommendedName>
        <fullName evidence="6">Asparagine synthetase domain-containing protein</fullName>
    </recommendedName>
</protein>
<dbReference type="PANTHER" id="PTHR11772">
    <property type="entry name" value="ASPARAGINE SYNTHETASE"/>
    <property type="match status" value="1"/>
</dbReference>
<dbReference type="SUPFAM" id="SSF52402">
    <property type="entry name" value="Adenine nucleotide alpha hydrolases-like"/>
    <property type="match status" value="1"/>
</dbReference>
<dbReference type="AlphaFoldDB" id="A0A381YS61"/>
<feature type="domain" description="Asparagine synthetase" evidence="3">
    <location>
        <begin position="25"/>
        <end position="142"/>
    </location>
</feature>
<evidence type="ECO:0008006" key="6">
    <source>
        <dbReference type="Google" id="ProtNLM"/>
    </source>
</evidence>
<evidence type="ECO:0000313" key="5">
    <source>
        <dbReference type="EMBL" id="SVA79794.1"/>
    </source>
</evidence>
<dbReference type="InterPro" id="IPR014729">
    <property type="entry name" value="Rossmann-like_a/b/a_fold"/>
</dbReference>
<gene>
    <name evidence="5" type="ORF">METZ01_LOCUS132648</name>
</gene>
<reference evidence="5" key="1">
    <citation type="submission" date="2018-05" db="EMBL/GenBank/DDBJ databases">
        <authorList>
            <person name="Lanie J.A."/>
            <person name="Ng W.-L."/>
            <person name="Kazmierczak K.M."/>
            <person name="Andrzejewski T.M."/>
            <person name="Davidsen T.M."/>
            <person name="Wayne K.J."/>
            <person name="Tettelin H."/>
            <person name="Glass J.I."/>
            <person name="Rusch D."/>
            <person name="Podicherti R."/>
            <person name="Tsui H.-C.T."/>
            <person name="Winkler M.E."/>
        </authorList>
    </citation>
    <scope>NUCLEOTIDE SEQUENCE</scope>
</reference>
<keyword evidence="1" id="KW-0547">Nucleotide-binding</keyword>
<evidence type="ECO:0000256" key="2">
    <source>
        <dbReference type="ARBA" id="ARBA00022840"/>
    </source>
</evidence>
<proteinExistence type="predicted"/>
<dbReference type="Gene3D" id="3.40.50.620">
    <property type="entry name" value="HUPs"/>
    <property type="match status" value="1"/>
</dbReference>
<evidence type="ECO:0000259" key="3">
    <source>
        <dbReference type="Pfam" id="PF00733"/>
    </source>
</evidence>